<dbReference type="GO" id="GO:0006357">
    <property type="term" value="P:regulation of transcription by RNA polymerase II"/>
    <property type="evidence" value="ECO:0007669"/>
    <property type="project" value="TreeGrafter"/>
</dbReference>
<feature type="compositionally biased region" description="Basic residues" evidence="5">
    <location>
        <begin position="564"/>
        <end position="577"/>
    </location>
</feature>
<protein>
    <recommendedName>
        <fullName evidence="6">PHD-type domain-containing protein</fullName>
    </recommendedName>
</protein>
<dbReference type="CDD" id="cd15535">
    <property type="entry name" value="PHD1_Rco1"/>
    <property type="match status" value="1"/>
</dbReference>
<feature type="compositionally biased region" description="Polar residues" evidence="5">
    <location>
        <begin position="517"/>
        <end position="534"/>
    </location>
</feature>
<feature type="domain" description="PHD-type" evidence="6">
    <location>
        <begin position="737"/>
        <end position="796"/>
    </location>
</feature>
<dbReference type="PROSITE" id="PS01359">
    <property type="entry name" value="ZF_PHD_1"/>
    <property type="match status" value="1"/>
</dbReference>
<keyword evidence="8" id="KW-1185">Reference proteome</keyword>
<feature type="compositionally biased region" description="Basic residues" evidence="5">
    <location>
        <begin position="1"/>
        <end position="11"/>
    </location>
</feature>
<feature type="compositionally biased region" description="Basic and acidic residues" evidence="5">
    <location>
        <begin position="82"/>
        <end position="94"/>
    </location>
</feature>
<dbReference type="SMART" id="SM00249">
    <property type="entry name" value="PHD"/>
    <property type="match status" value="2"/>
</dbReference>
<dbReference type="PANTHER" id="PTHR47636">
    <property type="entry name" value="TRANSCRIPTIONAL REGULATORY PROTEIN RCO1"/>
    <property type="match status" value="1"/>
</dbReference>
<dbReference type="InterPro" id="IPR019786">
    <property type="entry name" value="Zinc_finger_PHD-type_CS"/>
</dbReference>
<feature type="compositionally biased region" description="Polar residues" evidence="5">
    <location>
        <begin position="299"/>
        <end position="317"/>
    </location>
</feature>
<evidence type="ECO:0000256" key="3">
    <source>
        <dbReference type="ARBA" id="ARBA00022833"/>
    </source>
</evidence>
<feature type="compositionally biased region" description="Low complexity" evidence="5">
    <location>
        <begin position="580"/>
        <end position="590"/>
    </location>
</feature>
<sequence length="1000" mass="108249">MPSSRPTRKSTRASSSPFVGSSNNSPAPPSVAPPAVKEKGQSSLDSWIEPPLRNPAPSFEDHGFQRQGVVSHMQPLGALPTAKERARFRSDGHRRSIAGRNGSTPARDEARDSPETTLSVEAAPQAESPKLEDPLPVIPPNRDEMDDDDYEPLVKKKKKSSSSSSSRPSAQPAKSETPVASTSSATAHSTPKAKANGHILTSQELDRIVNNAIKEAERAGTAHVGAAIAQLYEESHQDPELAEILKVIVLYSGRAPTKEEKEIFNKYVKRARKFARTASTPNSSKRARASRSSVGLGSLTPSHSAPPTSLSSLGSRTPSPPALENLTAALHSAQSTPMPDEPPSEATITPPKENAPASAMNDMRSSEAPFARSRSSSLSSLSSLSSINEDLLADPPRENLSDATPAPPSKLPSGKKAVNGTAAASSKKKKSGGGKVEGANAAKRSPADAGLSEADKEEIKTKRQKYEQSLPNMRAFNSSIEESDIRDRLTQRPTPSAPMLSKTIPVLPPKVQTLKLTNGVSKKPYSQTDSNAVSPLSDAFPPGSASAAGSRPSTPNLTAERPVKRQKTSARTKHSPIKNRSGGVAGVARASGGMESPIGYDDHEVRSENDDFCSACGFSGFLLCCDGCDRAFHLSCCDPPLTRTPEGGEWYCYKCTNKNAAGQKDTRTIFSPLISVLNKRNMTVFALPKRIQEHFEGVTADSEGAYQEHPEQKPLKSRLGWDEAPDNTKLRDAKGHAILCTQCGKSSLNSRQIIQCDRCSEHWHLDCLDPPMANPPPLPFNSKTRNTWICPRHIDRDLRAIEPTLSSALGGRRLFRIRKPKNPVIVDVNLSRGFKNDGLIEVDLSDDSDRDEEFLEQDDAVDGRVYRLPSQGIKLDFIAKVKEMHMMRQKEKARKIITQNSSQPKSAFKAYNEATATDRRASVNLVQLANREADLNLSGDAVQTLIYGLNAEAPDTVVAEMNEAETDSTGLKPPTEEEKRQLLALQELIRRRLSGTTGSV</sequence>
<dbReference type="GO" id="GO:0032221">
    <property type="term" value="C:Rpd3S complex"/>
    <property type="evidence" value="ECO:0007669"/>
    <property type="project" value="TreeGrafter"/>
</dbReference>
<dbReference type="PANTHER" id="PTHR47636:SF1">
    <property type="entry name" value="TRANSCRIPTIONAL REGULATORY PROTEIN RCO1"/>
    <property type="match status" value="1"/>
</dbReference>
<keyword evidence="3" id="KW-0862">Zinc</keyword>
<dbReference type="InterPro" id="IPR052819">
    <property type="entry name" value="Chromatin_regulatory_protein"/>
</dbReference>
<evidence type="ECO:0000259" key="6">
    <source>
        <dbReference type="PROSITE" id="PS50016"/>
    </source>
</evidence>
<dbReference type="RefSeq" id="XP_033403070.1">
    <property type="nucleotide sequence ID" value="XM_033546923.1"/>
</dbReference>
<evidence type="ECO:0000256" key="2">
    <source>
        <dbReference type="ARBA" id="ARBA00022771"/>
    </source>
</evidence>
<feature type="domain" description="PHD-type" evidence="6">
    <location>
        <begin position="610"/>
        <end position="658"/>
    </location>
</feature>
<evidence type="ECO:0000256" key="4">
    <source>
        <dbReference type="PROSITE-ProRule" id="PRU00146"/>
    </source>
</evidence>
<evidence type="ECO:0000313" key="8">
    <source>
        <dbReference type="Proteomes" id="UP000799438"/>
    </source>
</evidence>
<keyword evidence="1" id="KW-0479">Metal-binding</keyword>
<gene>
    <name evidence="7" type="ORF">K452DRAFT_6258</name>
</gene>
<dbReference type="GeneID" id="54304430"/>
<dbReference type="CDD" id="cd15489">
    <property type="entry name" value="PHD_SF"/>
    <property type="match status" value="1"/>
</dbReference>
<feature type="compositionally biased region" description="Low complexity" evidence="5">
    <location>
        <begin position="539"/>
        <end position="555"/>
    </location>
</feature>
<feature type="region of interest" description="Disordered" evidence="5">
    <location>
        <begin position="1"/>
        <end position="203"/>
    </location>
</feature>
<feature type="region of interest" description="Disordered" evidence="5">
    <location>
        <begin position="517"/>
        <end position="590"/>
    </location>
</feature>
<dbReference type="InterPro" id="IPR001965">
    <property type="entry name" value="Znf_PHD"/>
</dbReference>
<dbReference type="SUPFAM" id="SSF57903">
    <property type="entry name" value="FYVE/PHD zinc finger"/>
    <property type="match status" value="2"/>
</dbReference>
<keyword evidence="2 4" id="KW-0863">Zinc-finger</keyword>
<feature type="compositionally biased region" description="Polar residues" evidence="5">
    <location>
        <begin position="467"/>
        <end position="480"/>
    </location>
</feature>
<dbReference type="GO" id="GO:0008270">
    <property type="term" value="F:zinc ion binding"/>
    <property type="evidence" value="ECO:0007669"/>
    <property type="project" value="UniProtKB-KW"/>
</dbReference>
<proteinExistence type="predicted"/>
<dbReference type="Proteomes" id="UP000799438">
    <property type="component" value="Unassembled WGS sequence"/>
</dbReference>
<evidence type="ECO:0000256" key="1">
    <source>
        <dbReference type="ARBA" id="ARBA00022723"/>
    </source>
</evidence>
<accession>A0A6A6BTC0</accession>
<dbReference type="InterPro" id="IPR011011">
    <property type="entry name" value="Znf_FYVE_PHD"/>
</dbReference>
<dbReference type="Pfam" id="PF00628">
    <property type="entry name" value="PHD"/>
    <property type="match status" value="2"/>
</dbReference>
<dbReference type="PROSITE" id="PS50016">
    <property type="entry name" value="ZF_PHD_2"/>
    <property type="match status" value="2"/>
</dbReference>
<dbReference type="OrthoDB" id="5876363at2759"/>
<dbReference type="InterPro" id="IPR013083">
    <property type="entry name" value="Znf_RING/FYVE/PHD"/>
</dbReference>
<feature type="region of interest" description="Disordered" evidence="5">
    <location>
        <begin position="702"/>
        <end position="722"/>
    </location>
</feature>
<organism evidence="7 8">
    <name type="scientific">Aplosporella prunicola CBS 121167</name>
    <dbReference type="NCBI Taxonomy" id="1176127"/>
    <lineage>
        <taxon>Eukaryota</taxon>
        <taxon>Fungi</taxon>
        <taxon>Dikarya</taxon>
        <taxon>Ascomycota</taxon>
        <taxon>Pezizomycotina</taxon>
        <taxon>Dothideomycetes</taxon>
        <taxon>Dothideomycetes incertae sedis</taxon>
        <taxon>Botryosphaeriales</taxon>
        <taxon>Aplosporellaceae</taxon>
        <taxon>Aplosporella</taxon>
    </lineage>
</organism>
<reference evidence="7" key="1">
    <citation type="journal article" date="2020" name="Stud. Mycol.">
        <title>101 Dothideomycetes genomes: a test case for predicting lifestyles and emergence of pathogens.</title>
        <authorList>
            <person name="Haridas S."/>
            <person name="Albert R."/>
            <person name="Binder M."/>
            <person name="Bloem J."/>
            <person name="Labutti K."/>
            <person name="Salamov A."/>
            <person name="Andreopoulos B."/>
            <person name="Baker S."/>
            <person name="Barry K."/>
            <person name="Bills G."/>
            <person name="Bluhm B."/>
            <person name="Cannon C."/>
            <person name="Castanera R."/>
            <person name="Culley D."/>
            <person name="Daum C."/>
            <person name="Ezra D."/>
            <person name="Gonzalez J."/>
            <person name="Henrissat B."/>
            <person name="Kuo A."/>
            <person name="Liang C."/>
            <person name="Lipzen A."/>
            <person name="Lutzoni F."/>
            <person name="Magnuson J."/>
            <person name="Mondo S."/>
            <person name="Nolan M."/>
            <person name="Ohm R."/>
            <person name="Pangilinan J."/>
            <person name="Park H.-J."/>
            <person name="Ramirez L."/>
            <person name="Alfaro M."/>
            <person name="Sun H."/>
            <person name="Tritt A."/>
            <person name="Yoshinaga Y."/>
            <person name="Zwiers L.-H."/>
            <person name="Turgeon B."/>
            <person name="Goodwin S."/>
            <person name="Spatafora J."/>
            <person name="Crous P."/>
            <person name="Grigoriev I."/>
        </authorList>
    </citation>
    <scope>NUCLEOTIDE SEQUENCE</scope>
    <source>
        <strain evidence="7">CBS 121167</strain>
    </source>
</reference>
<feature type="region of interest" description="Disordered" evidence="5">
    <location>
        <begin position="275"/>
        <end position="503"/>
    </location>
</feature>
<evidence type="ECO:0000313" key="7">
    <source>
        <dbReference type="EMBL" id="KAF2147362.1"/>
    </source>
</evidence>
<name>A0A6A6BTC0_9PEZI</name>
<dbReference type="Gene3D" id="3.30.40.10">
    <property type="entry name" value="Zinc/RING finger domain, C3HC4 (zinc finger)"/>
    <property type="match status" value="2"/>
</dbReference>
<feature type="compositionally biased region" description="Low complexity" evidence="5">
    <location>
        <begin position="372"/>
        <end position="386"/>
    </location>
</feature>
<dbReference type="EMBL" id="ML995474">
    <property type="protein sequence ID" value="KAF2147362.1"/>
    <property type="molecule type" value="Genomic_DNA"/>
</dbReference>
<feature type="compositionally biased region" description="Low complexity" evidence="5">
    <location>
        <begin position="14"/>
        <end position="25"/>
    </location>
</feature>
<evidence type="ECO:0000256" key="5">
    <source>
        <dbReference type="SAM" id="MobiDB-lite"/>
    </source>
</evidence>
<dbReference type="AlphaFoldDB" id="A0A6A6BTC0"/>
<dbReference type="InterPro" id="IPR019787">
    <property type="entry name" value="Znf_PHD-finger"/>
</dbReference>
<feature type="compositionally biased region" description="Low complexity" evidence="5">
    <location>
        <begin position="175"/>
        <end position="194"/>
    </location>
</feature>
<feature type="compositionally biased region" description="Basic and acidic residues" evidence="5">
    <location>
        <begin position="453"/>
        <end position="466"/>
    </location>
</feature>